<feature type="region of interest" description="Disordered" evidence="1">
    <location>
        <begin position="89"/>
        <end position="160"/>
    </location>
</feature>
<dbReference type="GeneID" id="6005023"/>
<feature type="compositionally biased region" description="Low complexity" evidence="1">
    <location>
        <begin position="1"/>
        <end position="16"/>
    </location>
</feature>
<proteinExistence type="predicted"/>
<feature type="region of interest" description="Disordered" evidence="1">
    <location>
        <begin position="195"/>
        <end position="301"/>
    </location>
</feature>
<reference evidence="2 3" key="1">
    <citation type="journal article" date="2010" name="Proc. Natl. Acad. Sci. U.S.A.">
        <title>Insights into evolution of multicellular fungi from the assembled chromosomes of the mushroom Coprinopsis cinerea (Coprinus cinereus).</title>
        <authorList>
            <person name="Stajich J.E."/>
            <person name="Wilke S.K."/>
            <person name="Ahren D."/>
            <person name="Au C.H."/>
            <person name="Birren B.W."/>
            <person name="Borodovsky M."/>
            <person name="Burns C."/>
            <person name="Canback B."/>
            <person name="Casselton L.A."/>
            <person name="Cheng C.K."/>
            <person name="Deng J."/>
            <person name="Dietrich F.S."/>
            <person name="Fargo D.C."/>
            <person name="Farman M.L."/>
            <person name="Gathman A.C."/>
            <person name="Goldberg J."/>
            <person name="Guigo R."/>
            <person name="Hoegger P.J."/>
            <person name="Hooker J.B."/>
            <person name="Huggins A."/>
            <person name="James T.Y."/>
            <person name="Kamada T."/>
            <person name="Kilaru S."/>
            <person name="Kodira C."/>
            <person name="Kues U."/>
            <person name="Kupfer D."/>
            <person name="Kwan H.S."/>
            <person name="Lomsadze A."/>
            <person name="Li W."/>
            <person name="Lilly W.W."/>
            <person name="Ma L.J."/>
            <person name="Mackey A.J."/>
            <person name="Manning G."/>
            <person name="Martin F."/>
            <person name="Muraguchi H."/>
            <person name="Natvig D.O."/>
            <person name="Palmerini H."/>
            <person name="Ramesh M.A."/>
            <person name="Rehmeyer C.J."/>
            <person name="Roe B.A."/>
            <person name="Shenoy N."/>
            <person name="Stanke M."/>
            <person name="Ter-Hovhannisyan V."/>
            <person name="Tunlid A."/>
            <person name="Velagapudi R."/>
            <person name="Vision T.J."/>
            <person name="Zeng Q."/>
            <person name="Zolan M.E."/>
            <person name="Pukkila P.J."/>
        </authorList>
    </citation>
    <scope>NUCLEOTIDE SEQUENCE [LARGE SCALE GENOMIC DNA]</scope>
    <source>
        <strain evidence="3">Okayama-7 / 130 / ATCC MYA-4618 / FGSC 9003</strain>
    </source>
</reference>
<organism evidence="2 3">
    <name type="scientific">Coprinopsis cinerea (strain Okayama-7 / 130 / ATCC MYA-4618 / FGSC 9003)</name>
    <name type="common">Inky cap fungus</name>
    <name type="synonym">Hormographiella aspergillata</name>
    <dbReference type="NCBI Taxonomy" id="240176"/>
    <lineage>
        <taxon>Eukaryota</taxon>
        <taxon>Fungi</taxon>
        <taxon>Dikarya</taxon>
        <taxon>Basidiomycota</taxon>
        <taxon>Agaricomycotina</taxon>
        <taxon>Agaricomycetes</taxon>
        <taxon>Agaricomycetidae</taxon>
        <taxon>Agaricales</taxon>
        <taxon>Agaricineae</taxon>
        <taxon>Psathyrellaceae</taxon>
        <taxon>Coprinopsis</taxon>
    </lineage>
</organism>
<dbReference type="EMBL" id="AACS02000001">
    <property type="protein sequence ID" value="EAU93201.2"/>
    <property type="molecule type" value="Genomic_DNA"/>
</dbReference>
<evidence type="ECO:0000256" key="1">
    <source>
        <dbReference type="SAM" id="MobiDB-lite"/>
    </source>
</evidence>
<feature type="region of interest" description="Disordered" evidence="1">
    <location>
        <begin position="1"/>
        <end position="66"/>
    </location>
</feature>
<feature type="compositionally biased region" description="Low complexity" evidence="1">
    <location>
        <begin position="35"/>
        <end position="48"/>
    </location>
</feature>
<dbReference type="AlphaFoldDB" id="A8N148"/>
<accession>A8N148</accession>
<name>A8N148_COPC7</name>
<comment type="caution">
    <text evidence="2">The sequence shown here is derived from an EMBL/GenBank/DDBJ whole genome shotgun (WGS) entry which is preliminary data.</text>
</comment>
<evidence type="ECO:0000313" key="2">
    <source>
        <dbReference type="EMBL" id="EAU93201.2"/>
    </source>
</evidence>
<dbReference type="VEuPathDB" id="FungiDB:CC1G_10269"/>
<evidence type="ECO:0000313" key="3">
    <source>
        <dbReference type="Proteomes" id="UP000001861"/>
    </source>
</evidence>
<dbReference type="KEGG" id="cci:CC1G_10269"/>
<dbReference type="RefSeq" id="XP_001828598.2">
    <property type="nucleotide sequence ID" value="XM_001828546.2"/>
</dbReference>
<feature type="compositionally biased region" description="Low complexity" evidence="1">
    <location>
        <begin position="195"/>
        <end position="223"/>
    </location>
</feature>
<dbReference type="InParanoid" id="A8N148"/>
<protein>
    <submittedName>
        <fullName evidence="2">Uncharacterized protein</fullName>
    </submittedName>
</protein>
<feature type="compositionally biased region" description="Low complexity" evidence="1">
    <location>
        <begin position="89"/>
        <end position="119"/>
    </location>
</feature>
<gene>
    <name evidence="2" type="ORF">CC1G_10269</name>
</gene>
<sequence>MIPTSANANPSTPPSSLQRRRYDCHTSPIVDRYLGRVSSSGSRLPSTSPRHHPTRGKSQTQRLKNSFPDDVFIEGCSTSPLSSSSLSPFTSHIPWSSASPTNSASTFPSASSSTSSSPSRGRLSAAEVERRFLRDSLARNDQLPATPQKSLKASKSERAQRVLEPQAGFDSLFGARGRTIYGTFGGDGGLGHGGSIASSSTASSCSSPSSSLPLPSTPPRRSSNTNRRWNPYPTPTSTSKRHRAEASPERSACVTPPPLQYADTFKEEGVTSPGLPASPGGSSDSSSDEEEEPTPIVTKEPEVKVVDETECPPGCVCTGCTLVGELFSSFIDVTQCDEEWWKV</sequence>
<keyword evidence="3" id="KW-1185">Reference proteome</keyword>
<dbReference type="Proteomes" id="UP000001861">
    <property type="component" value="Unassembled WGS sequence"/>
</dbReference>
<feature type="compositionally biased region" description="Basic and acidic residues" evidence="1">
    <location>
        <begin position="127"/>
        <end position="138"/>
    </location>
</feature>
<feature type="compositionally biased region" description="Polar residues" evidence="1">
    <location>
        <begin position="143"/>
        <end position="153"/>
    </location>
</feature>
<dbReference type="HOGENOM" id="CLU_808957_0_0_1"/>